<keyword evidence="2" id="KW-0235">DNA replication</keyword>
<comment type="caution">
    <text evidence="5">The sequence shown here is derived from an EMBL/GenBank/DDBJ whole genome shotgun (WGS) entry which is preliminary data.</text>
</comment>
<keyword evidence="2" id="KW-0227">DNA damage</keyword>
<evidence type="ECO:0000256" key="1">
    <source>
        <dbReference type="ARBA" id="ARBA00023125"/>
    </source>
</evidence>
<evidence type="ECO:0000256" key="2">
    <source>
        <dbReference type="HAMAP-Rule" id="MF_00984"/>
    </source>
</evidence>
<dbReference type="NCBIfam" id="TIGR00621">
    <property type="entry name" value="ssb"/>
    <property type="match status" value="1"/>
</dbReference>
<dbReference type="InterPro" id="IPR011344">
    <property type="entry name" value="ssDNA-bd"/>
</dbReference>
<dbReference type="GO" id="GO:0009295">
    <property type="term" value="C:nucleoid"/>
    <property type="evidence" value="ECO:0007669"/>
    <property type="project" value="TreeGrafter"/>
</dbReference>
<name>A0A538TKB3_UNCEI</name>
<dbReference type="SUPFAM" id="SSF50249">
    <property type="entry name" value="Nucleic acid-binding proteins"/>
    <property type="match status" value="1"/>
</dbReference>
<keyword evidence="1 2" id="KW-0238">DNA-binding</keyword>
<dbReference type="GO" id="GO:0006281">
    <property type="term" value="P:DNA repair"/>
    <property type="evidence" value="ECO:0007669"/>
    <property type="project" value="UniProtKB-UniRule"/>
</dbReference>
<dbReference type="PROSITE" id="PS50935">
    <property type="entry name" value="SSB"/>
    <property type="match status" value="1"/>
</dbReference>
<evidence type="ECO:0000313" key="6">
    <source>
        <dbReference type="Proteomes" id="UP000316609"/>
    </source>
</evidence>
<comment type="caution">
    <text evidence="2">Lacks conserved residue(s) required for the propagation of feature annotation.</text>
</comment>
<accession>A0A538TKB3</accession>
<evidence type="ECO:0000256" key="4">
    <source>
        <dbReference type="SAM" id="MobiDB-lite"/>
    </source>
</evidence>
<gene>
    <name evidence="5" type="ORF">E6K78_09960</name>
</gene>
<comment type="function">
    <text evidence="2">Plays an important role in DNA replication, recombination and repair. Binds to ssDNA and to an array of partner proteins to recruit them to their sites of action during DNA metabolism.</text>
</comment>
<feature type="short sequence motif" description="Important for interaction with partner proteins" evidence="2">
    <location>
        <begin position="136"/>
        <end position="141"/>
    </location>
</feature>
<dbReference type="EMBL" id="VBOY01000096">
    <property type="protein sequence ID" value="TMQ64067.1"/>
    <property type="molecule type" value="Genomic_DNA"/>
</dbReference>
<dbReference type="GO" id="GO:0006310">
    <property type="term" value="P:DNA recombination"/>
    <property type="evidence" value="ECO:0007669"/>
    <property type="project" value="UniProtKB-UniRule"/>
</dbReference>
<dbReference type="PIRSF" id="PIRSF002070">
    <property type="entry name" value="SSB"/>
    <property type="match status" value="1"/>
</dbReference>
<evidence type="ECO:0000313" key="5">
    <source>
        <dbReference type="EMBL" id="TMQ64067.1"/>
    </source>
</evidence>
<keyword evidence="2" id="KW-0234">DNA repair</keyword>
<dbReference type="PANTHER" id="PTHR10302:SF27">
    <property type="entry name" value="SINGLE-STRANDED DNA-BINDING PROTEIN"/>
    <property type="match status" value="1"/>
</dbReference>
<dbReference type="Gene3D" id="2.40.50.140">
    <property type="entry name" value="Nucleic acid-binding proteins"/>
    <property type="match status" value="1"/>
</dbReference>
<dbReference type="Pfam" id="PF00436">
    <property type="entry name" value="SSB"/>
    <property type="match status" value="1"/>
</dbReference>
<dbReference type="InterPro" id="IPR012340">
    <property type="entry name" value="NA-bd_OB-fold"/>
</dbReference>
<dbReference type="GO" id="GO:0006260">
    <property type="term" value="P:DNA replication"/>
    <property type="evidence" value="ECO:0007669"/>
    <property type="project" value="UniProtKB-UniRule"/>
</dbReference>
<reference evidence="5 6" key="1">
    <citation type="journal article" date="2019" name="Nat. Microbiol.">
        <title>Mediterranean grassland soil C-N compound turnover is dependent on rainfall and depth, and is mediated by genomically divergent microorganisms.</title>
        <authorList>
            <person name="Diamond S."/>
            <person name="Andeer P.F."/>
            <person name="Li Z."/>
            <person name="Crits-Christoph A."/>
            <person name="Burstein D."/>
            <person name="Anantharaman K."/>
            <person name="Lane K.R."/>
            <person name="Thomas B.C."/>
            <person name="Pan C."/>
            <person name="Northen T.R."/>
            <person name="Banfield J.F."/>
        </authorList>
    </citation>
    <scope>NUCLEOTIDE SEQUENCE [LARGE SCALE GENOMIC DNA]</scope>
    <source>
        <strain evidence="5">WS_8</strain>
    </source>
</reference>
<dbReference type="PANTHER" id="PTHR10302">
    <property type="entry name" value="SINGLE-STRANDED DNA-BINDING PROTEIN"/>
    <property type="match status" value="1"/>
</dbReference>
<dbReference type="HAMAP" id="MF_00984">
    <property type="entry name" value="SSB"/>
    <property type="match status" value="1"/>
</dbReference>
<keyword evidence="2" id="KW-0233">DNA recombination</keyword>
<proteinExistence type="inferred from homology"/>
<dbReference type="CDD" id="cd04496">
    <property type="entry name" value="SSB_OBF"/>
    <property type="match status" value="1"/>
</dbReference>
<comment type="subunit">
    <text evidence="2">Homotetramer.</text>
</comment>
<dbReference type="GO" id="GO:0003697">
    <property type="term" value="F:single-stranded DNA binding"/>
    <property type="evidence" value="ECO:0007669"/>
    <property type="project" value="UniProtKB-UniRule"/>
</dbReference>
<dbReference type="AlphaFoldDB" id="A0A538TKB3"/>
<dbReference type="Proteomes" id="UP000316609">
    <property type="component" value="Unassembled WGS sequence"/>
</dbReference>
<dbReference type="InterPro" id="IPR000424">
    <property type="entry name" value="Primosome_PriB/ssb"/>
</dbReference>
<organism evidence="5 6">
    <name type="scientific">Eiseniibacteriota bacterium</name>
    <dbReference type="NCBI Taxonomy" id="2212470"/>
    <lineage>
        <taxon>Bacteria</taxon>
        <taxon>Candidatus Eiseniibacteriota</taxon>
    </lineage>
</organism>
<evidence type="ECO:0000256" key="3">
    <source>
        <dbReference type="PIRNR" id="PIRNR002070"/>
    </source>
</evidence>
<sequence length="141" mass="15684">MGVNKVILIGNLGANPELRYTAGQQAVANLRLATTERWTDKSGQKQEATEWHRVVVWGKQAEIVGQYLTKGRQVYIEGSIRTRQWQDQQGQKRFTTEIVARNVQMLGGRGDRPAEEMATVPPADEAAPEEFGGGTDDDIPF</sequence>
<feature type="region of interest" description="Disordered" evidence="4">
    <location>
        <begin position="106"/>
        <end position="141"/>
    </location>
</feature>
<protein>
    <recommendedName>
        <fullName evidence="2 3">Single-stranded DNA-binding protein</fullName>
        <shortName evidence="2">SSB</shortName>
    </recommendedName>
</protein>